<proteinExistence type="predicted"/>
<dbReference type="Proteomes" id="UP000291572">
    <property type="component" value="Unassembled WGS sequence"/>
</dbReference>
<evidence type="ECO:0000313" key="2">
    <source>
        <dbReference type="EMBL" id="RYM07390.1"/>
    </source>
</evidence>
<organism evidence="2 3">
    <name type="scientific">Sphingobium cupriresistens</name>
    <dbReference type="NCBI Taxonomy" id="1132417"/>
    <lineage>
        <taxon>Bacteria</taxon>
        <taxon>Pseudomonadati</taxon>
        <taxon>Pseudomonadota</taxon>
        <taxon>Alphaproteobacteria</taxon>
        <taxon>Sphingomonadales</taxon>
        <taxon>Sphingomonadaceae</taxon>
        <taxon>Sphingobium</taxon>
    </lineage>
</organism>
<evidence type="ECO:0000256" key="1">
    <source>
        <dbReference type="SAM" id="MobiDB-lite"/>
    </source>
</evidence>
<name>A0A8G1ZIR2_9SPHN</name>
<sequence>MPRSPHLVTLAACAAPARFDRWRSASANDRIGDQGQRKADERRDERHPRPCERHARAILP</sequence>
<feature type="region of interest" description="Disordered" evidence="1">
    <location>
        <begin position="24"/>
        <end position="60"/>
    </location>
</feature>
<feature type="compositionally biased region" description="Basic and acidic residues" evidence="1">
    <location>
        <begin position="30"/>
        <end position="60"/>
    </location>
</feature>
<accession>A0A8G1ZIR2</accession>
<comment type="caution">
    <text evidence="2">The sequence shown here is derived from an EMBL/GenBank/DDBJ whole genome shotgun (WGS) entry which is preliminary data.</text>
</comment>
<gene>
    <name evidence="2" type="ORF">EWH12_19170</name>
</gene>
<evidence type="ECO:0000313" key="3">
    <source>
        <dbReference type="Proteomes" id="UP000291572"/>
    </source>
</evidence>
<reference evidence="2 3" key="1">
    <citation type="submission" date="2019-02" db="EMBL/GenBank/DDBJ databases">
        <authorList>
            <person name="Feng G."/>
        </authorList>
    </citation>
    <scope>NUCLEOTIDE SEQUENCE [LARGE SCALE GENOMIC DNA]</scope>
    <source>
        <strain evidence="2 3">CCTCC AB 2011146</strain>
    </source>
</reference>
<dbReference type="EMBL" id="SEOO01000049">
    <property type="protein sequence ID" value="RYM07390.1"/>
    <property type="molecule type" value="Genomic_DNA"/>
</dbReference>
<dbReference type="AlphaFoldDB" id="A0A8G1ZIR2"/>
<protein>
    <submittedName>
        <fullName evidence="2">Uncharacterized protein</fullName>
    </submittedName>
</protein>